<evidence type="ECO:0000256" key="3">
    <source>
        <dbReference type="ARBA" id="ARBA00011906"/>
    </source>
</evidence>
<keyword evidence="7" id="KW-0503">Monooxygenase</keyword>
<dbReference type="Pfam" id="PF00264">
    <property type="entry name" value="Tyrosinase"/>
    <property type="match status" value="1"/>
</dbReference>
<dbReference type="EMBL" id="NKHZ01000018">
    <property type="protein sequence ID" value="PNS20693.1"/>
    <property type="molecule type" value="Genomic_DNA"/>
</dbReference>
<dbReference type="InterPro" id="IPR050316">
    <property type="entry name" value="Tyrosinase/Hemocyanin"/>
</dbReference>
<dbReference type="GO" id="GO:0042438">
    <property type="term" value="P:melanin biosynthetic process"/>
    <property type="evidence" value="ECO:0007669"/>
    <property type="project" value="UniProtKB-KW"/>
</dbReference>
<protein>
    <recommendedName>
        <fullName evidence="3">tyrosinase</fullName>
        <ecNumber evidence="3">1.14.18.1</ecNumber>
    </recommendedName>
</protein>
<dbReference type="SUPFAM" id="SSF48056">
    <property type="entry name" value="Di-copper centre-containing domain"/>
    <property type="match status" value="1"/>
</dbReference>
<accession>A0A2K1R0I6</accession>
<dbReference type="GO" id="GO:0046872">
    <property type="term" value="F:metal ion binding"/>
    <property type="evidence" value="ECO:0007669"/>
    <property type="project" value="UniProtKB-KW"/>
</dbReference>
<dbReference type="InterPro" id="IPR041640">
    <property type="entry name" value="Tyrosinase_C"/>
</dbReference>
<keyword evidence="14" id="KW-1185">Reference proteome</keyword>
<dbReference type="OrthoDB" id="6132182at2759"/>
<evidence type="ECO:0000256" key="2">
    <source>
        <dbReference type="ARBA" id="ARBA00009928"/>
    </source>
</evidence>
<dbReference type="AlphaFoldDB" id="A0A2K1R0I6"/>
<evidence type="ECO:0000256" key="1">
    <source>
        <dbReference type="ARBA" id="ARBA00001973"/>
    </source>
</evidence>
<dbReference type="STRING" id="2082308.A0A2K1R0I6"/>
<keyword evidence="6" id="KW-0186">Copper</keyword>
<dbReference type="EC" id="1.14.18.1" evidence="3"/>
<dbReference type="InterPro" id="IPR008922">
    <property type="entry name" value="Di-copper_centre_dom_sf"/>
</dbReference>
<keyword evidence="4" id="KW-0479">Metal-binding</keyword>
<evidence type="ECO:0000256" key="6">
    <source>
        <dbReference type="ARBA" id="ARBA00023008"/>
    </source>
</evidence>
<evidence type="ECO:0000313" key="14">
    <source>
        <dbReference type="Proteomes" id="UP000243797"/>
    </source>
</evidence>
<name>A0A2K1R0I6_9PEZI</name>
<evidence type="ECO:0000313" key="13">
    <source>
        <dbReference type="EMBL" id="PNS20693.1"/>
    </source>
</evidence>
<evidence type="ECO:0000256" key="4">
    <source>
        <dbReference type="ARBA" id="ARBA00022723"/>
    </source>
</evidence>
<evidence type="ECO:0000256" key="7">
    <source>
        <dbReference type="ARBA" id="ARBA00023033"/>
    </source>
</evidence>
<dbReference type="Gene3D" id="1.10.1280.10">
    <property type="entry name" value="Di-copper center containing domain from catechol oxidase"/>
    <property type="match status" value="1"/>
</dbReference>
<evidence type="ECO:0000256" key="10">
    <source>
        <dbReference type="ARBA" id="ARBA00048881"/>
    </source>
</evidence>
<evidence type="ECO:0000256" key="11">
    <source>
        <dbReference type="SAM" id="SignalP"/>
    </source>
</evidence>
<dbReference type="InterPro" id="IPR002227">
    <property type="entry name" value="Tyrosinase_Cu-bd"/>
</dbReference>
<proteinExistence type="inferred from homology"/>
<comment type="similarity">
    <text evidence="2">Belongs to the tyrosinase family.</text>
</comment>
<evidence type="ECO:0000256" key="9">
    <source>
        <dbReference type="ARBA" id="ARBA00048233"/>
    </source>
</evidence>
<dbReference type="PRINTS" id="PR00092">
    <property type="entry name" value="TYROSINASE"/>
</dbReference>
<dbReference type="Proteomes" id="UP000243797">
    <property type="component" value="Unassembled WGS sequence"/>
</dbReference>
<evidence type="ECO:0000256" key="5">
    <source>
        <dbReference type="ARBA" id="ARBA00023002"/>
    </source>
</evidence>
<feature type="domain" description="Tyrosinase copper-binding" evidence="12">
    <location>
        <begin position="323"/>
        <end position="334"/>
    </location>
</feature>
<dbReference type="Gene3D" id="2.60.310.20">
    <property type="match status" value="1"/>
</dbReference>
<dbReference type="PANTHER" id="PTHR11474">
    <property type="entry name" value="TYROSINASE FAMILY MEMBER"/>
    <property type="match status" value="1"/>
</dbReference>
<comment type="cofactor">
    <cofactor evidence="1">
        <name>Cu(2+)</name>
        <dbReference type="ChEBI" id="CHEBI:29036"/>
    </cofactor>
</comment>
<evidence type="ECO:0000256" key="8">
    <source>
        <dbReference type="ARBA" id="ARBA00023101"/>
    </source>
</evidence>
<comment type="catalytic activity">
    <reaction evidence="10">
        <text>L-tyrosine + O2 = L-dopaquinone + H2O</text>
        <dbReference type="Rhea" id="RHEA:18117"/>
        <dbReference type="ChEBI" id="CHEBI:15377"/>
        <dbReference type="ChEBI" id="CHEBI:15379"/>
        <dbReference type="ChEBI" id="CHEBI:57924"/>
        <dbReference type="ChEBI" id="CHEBI:58315"/>
        <dbReference type="EC" id="1.14.18.1"/>
    </reaction>
</comment>
<dbReference type="InParanoid" id="A0A2K1R0I6"/>
<sequence>MKFSSIVSGALVAAMAAVPTAAIPSPPLEARQNGGPVVVTGVTGNGVQQRMELRTMQRNNPDMFNVFIIGLRRMMAVPQNNALSYYQIAGIHGRPFIPWDGVTPMNNGPSEGYGGGYCTHVSNIFATWHRPYLALYEQILYGHVQDAANSFPDDGRRARYVNAARNFRIPYWDWAAQSCAECLPYPRLVSQMYLDVDTPNGRQTLMNPLFRYNFTSGPPTEMAANPFATWTWTRRYPSSWDVNNAWSQNDLVAPQIANNQRSFRTRLYNLLTGPSNFDQFSNSAWFADSTGGQTDSLESVHDAIHSFVGTSGHMSYLDFSAFDPIFFLHHAMVDRMWALWTATHPNGAGGTSSYVSERRSSGTTFYYGQGTAIDADFPLAPFHRDTNRNFWTSNQIQQTTTFGYVYPETPQGVSTADVNRAVSQLYGPTTTSGRKRDVVSLSKRDDGHHYHYAANIASQKFQMNGTYRVYIFLGQPSDNPADWPIASNLVGTHGVLSTVPGGGMTNMDVLVTGTIPLTESLTDKCNAGELKDLDPKNVEPYLESNLNWRVAMSDGTAVDNGNVAGLSVSVVTSDVRPPPADTDMPIWGHFSAMPEITANKLGGHMDKLWALADKYSIGELINEGMKSKRFSLKWSS</sequence>
<comment type="caution">
    <text evidence="13">The sequence shown here is derived from an EMBL/GenBank/DDBJ whole genome shotgun (WGS) entry which is preliminary data.</text>
</comment>
<gene>
    <name evidence="13" type="ORF">CAC42_2938</name>
</gene>
<evidence type="ECO:0000259" key="12">
    <source>
        <dbReference type="PROSITE" id="PS00498"/>
    </source>
</evidence>
<dbReference type="Pfam" id="PF18132">
    <property type="entry name" value="Tyrosinase_C"/>
    <property type="match status" value="1"/>
</dbReference>
<feature type="chain" id="PRO_5014418582" description="tyrosinase" evidence="11">
    <location>
        <begin position="23"/>
        <end position="636"/>
    </location>
</feature>
<comment type="catalytic activity">
    <reaction evidence="9">
        <text>2 L-dopa + O2 = 2 L-dopaquinone + 2 H2O</text>
        <dbReference type="Rhea" id="RHEA:34287"/>
        <dbReference type="ChEBI" id="CHEBI:15377"/>
        <dbReference type="ChEBI" id="CHEBI:15379"/>
        <dbReference type="ChEBI" id="CHEBI:57504"/>
        <dbReference type="ChEBI" id="CHEBI:57924"/>
        <dbReference type="EC" id="1.14.18.1"/>
    </reaction>
</comment>
<keyword evidence="8" id="KW-0470">Melanin biosynthesis</keyword>
<keyword evidence="5" id="KW-0560">Oxidoreductase</keyword>
<organism evidence="13 14">
    <name type="scientific">Sphaceloma murrayae</name>
    <dbReference type="NCBI Taxonomy" id="2082308"/>
    <lineage>
        <taxon>Eukaryota</taxon>
        <taxon>Fungi</taxon>
        <taxon>Dikarya</taxon>
        <taxon>Ascomycota</taxon>
        <taxon>Pezizomycotina</taxon>
        <taxon>Dothideomycetes</taxon>
        <taxon>Dothideomycetidae</taxon>
        <taxon>Myriangiales</taxon>
        <taxon>Elsinoaceae</taxon>
        <taxon>Sphaceloma</taxon>
    </lineage>
</organism>
<feature type="signal peptide" evidence="11">
    <location>
        <begin position="1"/>
        <end position="22"/>
    </location>
</feature>
<dbReference type="PROSITE" id="PS00498">
    <property type="entry name" value="TYROSINASE_2"/>
    <property type="match status" value="1"/>
</dbReference>
<keyword evidence="11" id="KW-0732">Signal</keyword>
<dbReference type="PANTHER" id="PTHR11474:SF76">
    <property type="entry name" value="SHKT DOMAIN-CONTAINING PROTEIN"/>
    <property type="match status" value="1"/>
</dbReference>
<reference evidence="13 14" key="1">
    <citation type="submission" date="2017-06" db="EMBL/GenBank/DDBJ databases">
        <title>Draft genome sequence of a variant of Elsinoe murrayae.</title>
        <authorList>
            <person name="Cheng Q."/>
        </authorList>
    </citation>
    <scope>NUCLEOTIDE SEQUENCE [LARGE SCALE GENOMIC DNA]</scope>
    <source>
        <strain evidence="13 14">CQ-2017a</strain>
    </source>
</reference>
<dbReference type="GO" id="GO:0004503">
    <property type="term" value="F:tyrosinase activity"/>
    <property type="evidence" value="ECO:0007669"/>
    <property type="project" value="UniProtKB-EC"/>
</dbReference>